<evidence type="ECO:0000256" key="1">
    <source>
        <dbReference type="ARBA" id="ARBA00004141"/>
    </source>
</evidence>
<keyword evidence="3" id="KW-0444">Lipid biosynthesis</keyword>
<dbReference type="Pfam" id="PF01066">
    <property type="entry name" value="CDP-OH_P_transf"/>
    <property type="match status" value="1"/>
</dbReference>
<dbReference type="Proteomes" id="UP000636394">
    <property type="component" value="Unassembled WGS sequence"/>
</dbReference>
<keyword evidence="7" id="KW-0443">Lipid metabolism</keyword>
<dbReference type="Gene3D" id="1.20.120.1760">
    <property type="match status" value="1"/>
</dbReference>
<feature type="transmembrane region" description="Helical" evidence="13">
    <location>
        <begin position="192"/>
        <end position="215"/>
    </location>
</feature>
<evidence type="ECO:0000256" key="4">
    <source>
        <dbReference type="ARBA" id="ARBA00022679"/>
    </source>
</evidence>
<sequence>MGDPAYQGGHLPSVSEPDNTTTDSASEEVTSKILTAPNVISFVRLCMIPVFFVLLAQGNDVAACVVFAVAAGTDFLDGQLARRTNCVSKLGQVLDPAVDRLLMISGVLGVFLTGRVPAWVIVFVVARDLFLLIGGGILIKKYRIRVPVVFAGKVATTLLFIGFAALLLNMPVFEGLGIVEVSWLPGLCSGPYGWGIWFIYAGLVLSTGVTVYYIVAAWRALQAALNERQALR</sequence>
<dbReference type="Proteomes" id="UP000671910">
    <property type="component" value="Chromosome"/>
</dbReference>
<dbReference type="GO" id="GO:0008444">
    <property type="term" value="F:CDP-diacylglycerol-glycerol-3-phosphate 3-phosphatidyltransferase activity"/>
    <property type="evidence" value="ECO:0007669"/>
    <property type="project" value="InterPro"/>
</dbReference>
<dbReference type="InterPro" id="IPR048254">
    <property type="entry name" value="CDP_ALCOHOL_P_TRANSF_CS"/>
</dbReference>
<evidence type="ECO:0000313" key="14">
    <source>
        <dbReference type="EMBL" id="NHM13779.1"/>
    </source>
</evidence>
<evidence type="ECO:0000256" key="10">
    <source>
        <dbReference type="ARBA" id="ARBA00023264"/>
    </source>
</evidence>
<keyword evidence="8 13" id="KW-0472">Membrane</keyword>
<dbReference type="InterPro" id="IPR000462">
    <property type="entry name" value="CDP-OH_P_trans"/>
</dbReference>
<accession>A0A9E6MNV8</accession>
<keyword evidence="16" id="KW-1185">Reference proteome</keyword>
<feature type="compositionally biased region" description="Polar residues" evidence="12">
    <location>
        <begin position="16"/>
        <end position="26"/>
    </location>
</feature>
<evidence type="ECO:0000313" key="16">
    <source>
        <dbReference type="Proteomes" id="UP000636394"/>
    </source>
</evidence>
<dbReference type="PIRSF" id="PIRSF000847">
    <property type="entry name" value="Phos_ph_gly_syn"/>
    <property type="match status" value="1"/>
</dbReference>
<feature type="transmembrane region" description="Helical" evidence="13">
    <location>
        <begin position="47"/>
        <end position="72"/>
    </location>
</feature>
<keyword evidence="4 11" id="KW-0808">Transferase</keyword>
<keyword evidence="6 13" id="KW-1133">Transmembrane helix</keyword>
<feature type="transmembrane region" description="Helical" evidence="13">
    <location>
        <begin position="150"/>
        <end position="172"/>
    </location>
</feature>
<feature type="region of interest" description="Disordered" evidence="12">
    <location>
        <begin position="1"/>
        <end position="26"/>
    </location>
</feature>
<evidence type="ECO:0000256" key="11">
    <source>
        <dbReference type="RuleBase" id="RU003750"/>
    </source>
</evidence>
<keyword evidence="9" id="KW-0594">Phospholipid biosynthesis</keyword>
<gene>
    <name evidence="14" type="ORF">GMI68_03150</name>
    <name evidence="15" type="ORF">J7S26_04370</name>
</gene>
<dbReference type="PANTHER" id="PTHR14269">
    <property type="entry name" value="CDP-DIACYLGLYCEROL--GLYCEROL-3-PHOSPHATE 3-PHOSPHATIDYLTRANSFERASE-RELATED"/>
    <property type="match status" value="1"/>
</dbReference>
<evidence type="ECO:0000256" key="2">
    <source>
        <dbReference type="ARBA" id="ARBA00010441"/>
    </source>
</evidence>
<dbReference type="GO" id="GO:0046474">
    <property type="term" value="P:glycerophospholipid biosynthetic process"/>
    <property type="evidence" value="ECO:0007669"/>
    <property type="project" value="TreeGrafter"/>
</dbReference>
<evidence type="ECO:0000256" key="5">
    <source>
        <dbReference type="ARBA" id="ARBA00022692"/>
    </source>
</evidence>
<evidence type="ECO:0000256" key="3">
    <source>
        <dbReference type="ARBA" id="ARBA00022516"/>
    </source>
</evidence>
<reference evidence="14 16" key="1">
    <citation type="submission" date="2019-11" db="EMBL/GenBank/DDBJ databases">
        <title>Eggerthellaceae novel genus isolated from the rectal contents of marmort.</title>
        <authorList>
            <person name="Zhang G."/>
        </authorList>
    </citation>
    <scope>NUCLEOTIDE SEQUENCE [LARGE SCALE GENOMIC DNA]</scope>
    <source>
        <strain evidence="16">zg-886</strain>
        <strain evidence="14">Zg-886</strain>
    </source>
</reference>
<evidence type="ECO:0000256" key="9">
    <source>
        <dbReference type="ARBA" id="ARBA00023209"/>
    </source>
</evidence>
<comment type="similarity">
    <text evidence="2 11">Belongs to the CDP-alcohol phosphatidyltransferase class-I family.</text>
</comment>
<dbReference type="InterPro" id="IPR050324">
    <property type="entry name" value="CDP-alcohol_PTase-I"/>
</dbReference>
<dbReference type="PANTHER" id="PTHR14269:SF11">
    <property type="entry name" value="CDP-DIACYLGLYCEROL--GLYCEROL-3-PHOSPHATE 3-PHOSPHATIDYLTRANSFERASE"/>
    <property type="match status" value="1"/>
</dbReference>
<keyword evidence="5 13" id="KW-0812">Transmembrane</keyword>
<protein>
    <submittedName>
        <fullName evidence="15">CDP-alcohol phosphatidyltransferase family protein</fullName>
    </submittedName>
</protein>
<dbReference type="InterPro" id="IPR004570">
    <property type="entry name" value="Phosphatidylglycerol_P_synth"/>
</dbReference>
<proteinExistence type="inferred from homology"/>
<dbReference type="AlphaFoldDB" id="A0A9E6MNV8"/>
<dbReference type="EMBL" id="WPCR01000003">
    <property type="protein sequence ID" value="NHM13779.1"/>
    <property type="molecule type" value="Genomic_DNA"/>
</dbReference>
<evidence type="ECO:0000256" key="12">
    <source>
        <dbReference type="SAM" id="MobiDB-lite"/>
    </source>
</evidence>
<evidence type="ECO:0000313" key="17">
    <source>
        <dbReference type="Proteomes" id="UP000671910"/>
    </source>
</evidence>
<comment type="subcellular location">
    <subcellularLocation>
        <location evidence="1">Membrane</location>
        <topology evidence="1">Multi-pass membrane protein</topology>
    </subcellularLocation>
</comment>
<dbReference type="KEGG" id="ebz:J7S26_04370"/>
<name>A0A9E6MNV8_9ACTN</name>
<dbReference type="PROSITE" id="PS00379">
    <property type="entry name" value="CDP_ALCOHOL_P_TRANSF"/>
    <property type="match status" value="1"/>
</dbReference>
<reference evidence="15" key="2">
    <citation type="submission" date="2021-04" db="EMBL/GenBank/DDBJ databases">
        <title>Novel species in family Eggerthellaceae.</title>
        <authorList>
            <person name="Zhang G."/>
        </authorList>
    </citation>
    <scope>NUCLEOTIDE SEQUENCE</scope>
    <source>
        <strain evidence="15">Zg-886</strain>
    </source>
</reference>
<evidence type="ECO:0000256" key="13">
    <source>
        <dbReference type="SAM" id="Phobius"/>
    </source>
</evidence>
<feature type="transmembrane region" description="Helical" evidence="13">
    <location>
        <begin position="118"/>
        <end position="138"/>
    </location>
</feature>
<evidence type="ECO:0000256" key="8">
    <source>
        <dbReference type="ARBA" id="ARBA00023136"/>
    </source>
</evidence>
<keyword evidence="10" id="KW-1208">Phospholipid metabolism</keyword>
<evidence type="ECO:0000256" key="6">
    <source>
        <dbReference type="ARBA" id="ARBA00022989"/>
    </source>
</evidence>
<organism evidence="15 17">
    <name type="scientific">Xiamenia xianingshaonis</name>
    <dbReference type="NCBI Taxonomy" id="2682776"/>
    <lineage>
        <taxon>Bacteria</taxon>
        <taxon>Bacillati</taxon>
        <taxon>Actinomycetota</taxon>
        <taxon>Coriobacteriia</taxon>
        <taxon>Eggerthellales</taxon>
        <taxon>Eggerthellaceae</taxon>
        <taxon>Xiamenia</taxon>
    </lineage>
</organism>
<dbReference type="EMBL" id="CP072829">
    <property type="protein sequence ID" value="QTU83643.1"/>
    <property type="molecule type" value="Genomic_DNA"/>
</dbReference>
<evidence type="ECO:0000313" key="15">
    <source>
        <dbReference type="EMBL" id="QTU83643.1"/>
    </source>
</evidence>
<dbReference type="GO" id="GO:0016020">
    <property type="term" value="C:membrane"/>
    <property type="evidence" value="ECO:0007669"/>
    <property type="project" value="UniProtKB-SubCell"/>
</dbReference>
<dbReference type="InterPro" id="IPR043130">
    <property type="entry name" value="CDP-OH_PTrfase_TM_dom"/>
</dbReference>
<evidence type="ECO:0000256" key="7">
    <source>
        <dbReference type="ARBA" id="ARBA00023098"/>
    </source>
</evidence>